<organism evidence="15 16">
    <name type="scientific">Serratia fonticola</name>
    <dbReference type="NCBI Taxonomy" id="47917"/>
    <lineage>
        <taxon>Bacteria</taxon>
        <taxon>Pseudomonadati</taxon>
        <taxon>Pseudomonadota</taxon>
        <taxon>Gammaproteobacteria</taxon>
        <taxon>Enterobacterales</taxon>
        <taxon>Yersiniaceae</taxon>
        <taxon>Serratia</taxon>
    </lineage>
</organism>
<dbReference type="GO" id="GO:0015473">
    <property type="term" value="F:fimbrial usher porin activity"/>
    <property type="evidence" value="ECO:0007669"/>
    <property type="project" value="InterPro"/>
</dbReference>
<keyword evidence="6 11" id="KW-0812">Transmembrane</keyword>
<protein>
    <submittedName>
        <fullName evidence="15">Fimbria/pilus outer membrane usher protein</fullName>
    </submittedName>
</protein>
<dbReference type="EMBL" id="JAVIGA010000008">
    <property type="protein sequence ID" value="MDQ9126730.1"/>
    <property type="molecule type" value="Genomic_DNA"/>
</dbReference>
<evidence type="ECO:0000256" key="6">
    <source>
        <dbReference type="ARBA" id="ARBA00022692"/>
    </source>
</evidence>
<proteinExistence type="inferred from homology"/>
<evidence type="ECO:0000259" key="13">
    <source>
        <dbReference type="Pfam" id="PF13953"/>
    </source>
</evidence>
<evidence type="ECO:0000256" key="3">
    <source>
        <dbReference type="ARBA" id="ARBA00022448"/>
    </source>
</evidence>
<evidence type="ECO:0000256" key="8">
    <source>
        <dbReference type="ARBA" id="ARBA00023136"/>
    </source>
</evidence>
<reference evidence="15" key="1">
    <citation type="submission" date="2023-08" db="EMBL/GenBank/DDBJ databases">
        <title>The Comparative Genomic Analysis of Yersiniaceae from Polar Regions.</title>
        <authorList>
            <person name="Goncharov A."/>
            <person name="Aslanov B."/>
            <person name="Kolodzhieva V."/>
            <person name="Azarov D."/>
            <person name="Mochov A."/>
            <person name="Lebedeva E."/>
        </authorList>
    </citation>
    <scope>NUCLEOTIDE SEQUENCE</scope>
    <source>
        <strain evidence="15">Vf</strain>
    </source>
</reference>
<evidence type="ECO:0000256" key="1">
    <source>
        <dbReference type="ARBA" id="ARBA00004571"/>
    </source>
</evidence>
<feature type="signal peptide" evidence="12">
    <location>
        <begin position="1"/>
        <end position="36"/>
    </location>
</feature>
<evidence type="ECO:0000256" key="5">
    <source>
        <dbReference type="ARBA" id="ARBA00022558"/>
    </source>
</evidence>
<feature type="chain" id="PRO_5042478366" evidence="12">
    <location>
        <begin position="37"/>
        <end position="854"/>
    </location>
</feature>
<evidence type="ECO:0000256" key="7">
    <source>
        <dbReference type="ARBA" id="ARBA00022729"/>
    </source>
</evidence>
<sequence>MNNKNYIHRLLRVSKWGYLITAQLTLLASVSFDAQAQDYFNPALLEIDNSHQGSADLSVFEDSNMQIPGTYRVDIYLNKERQSTSDVEFKASKNKEGKESLQPCLSVEQLQAMGVRTELFTNISDVENQCANLGAIPQASAEFRFSAQQLLLSVPQAAMSQKARGYVPEEQWDNGISAFLLNYSLKGATASTNNANSSSQFANLRPGINIGPWRLRNYTTWQRDNSGQDKWNTVYSYAQRDVIALKSRLILGDSTSPSDVFDSVPFRGAQMASDDDMIPDSLKGYAPVVRGVARTNAQVVIRQNGYVIYQSFVAPGAFEINDMYPTGSSGDLFVTIKEADGSEQQLVIPFASLPVLQREGYFKYTLTGGQYRSYDSKVAQTPFSQLTGIYGLPHGLTAYGGVQFANNYQSVAIGLGKNLGRFGALSTDITHTRSTQQDQPDESGQSLRIRYSKNIVQTGTNLAIAGYRYSTDGYYSLQEVMDTYRNEGVQSQMERRRNRSEVTLSQNLWEGAGALSLSWVSEDYWNNNRTMRSIGTGYNNSWNGINYGFSYNYNEDSVASGNNRGNSGRTYERDQVFSFNVSVPLNRWMGNSYATYSMSTSQKNATTNTVGLSGTALTNNNLNWSMQQGHVNQGGGSTTNLNADYRGTYGQINAGYAYEPNSQRLSYGLQGGIVAHEDGVTFGQQLGETTVLVKAQGAAGVSVGNQAGVKTDGRGYAIVPYGTPYRKNQVQLNTETLPYEVDIVQNTQSVVPTRGALVRATFEANVGQRAMMTVLRKDGTPVPFGATVTNQAQKTEQGFIVGDNGQVYLTGLAERGVVNVQWGNGTEQKCQVSYSLTKKAQNTMNVPELSGQCK</sequence>
<feature type="domain" description="PapC-like C-terminal" evidence="13">
    <location>
        <begin position="771"/>
        <end position="837"/>
    </location>
</feature>
<evidence type="ECO:0000256" key="10">
    <source>
        <dbReference type="ARBA" id="ARBA00023237"/>
    </source>
</evidence>
<keyword evidence="4" id="KW-1134">Transmembrane beta strand</keyword>
<comment type="similarity">
    <text evidence="2 11">Belongs to the fimbrial export usher family.</text>
</comment>
<dbReference type="InterPro" id="IPR025885">
    <property type="entry name" value="PapC_N"/>
</dbReference>
<dbReference type="PANTHER" id="PTHR30451">
    <property type="entry name" value="OUTER MEMBRANE USHER PROTEIN"/>
    <property type="match status" value="1"/>
</dbReference>
<evidence type="ECO:0000259" key="14">
    <source>
        <dbReference type="Pfam" id="PF13954"/>
    </source>
</evidence>
<evidence type="ECO:0000256" key="11">
    <source>
        <dbReference type="RuleBase" id="RU003884"/>
    </source>
</evidence>
<dbReference type="GO" id="GO:0009279">
    <property type="term" value="C:cell outer membrane"/>
    <property type="evidence" value="ECO:0007669"/>
    <property type="project" value="UniProtKB-SubCell"/>
</dbReference>
<dbReference type="SUPFAM" id="SSF141729">
    <property type="entry name" value="FimD N-terminal domain-like"/>
    <property type="match status" value="1"/>
</dbReference>
<dbReference type="FunFam" id="3.10.20.410:FF:000001">
    <property type="entry name" value="Fimbrial outer membrane usher protein"/>
    <property type="match status" value="1"/>
</dbReference>
<dbReference type="PROSITE" id="PS01151">
    <property type="entry name" value="FIMBRIAL_USHER"/>
    <property type="match status" value="1"/>
</dbReference>
<dbReference type="PANTHER" id="PTHR30451:SF21">
    <property type="entry name" value="FIMBRIAL USHER DOMAIN-CONTAINING PROTEIN YDET-RELATED"/>
    <property type="match status" value="1"/>
</dbReference>
<keyword evidence="9" id="KW-1015">Disulfide bond</keyword>
<feature type="domain" description="PapC N-terminal" evidence="14">
    <location>
        <begin position="39"/>
        <end position="186"/>
    </location>
</feature>
<evidence type="ECO:0000256" key="12">
    <source>
        <dbReference type="SAM" id="SignalP"/>
    </source>
</evidence>
<dbReference type="GO" id="GO:0009297">
    <property type="term" value="P:pilus assembly"/>
    <property type="evidence" value="ECO:0007669"/>
    <property type="project" value="InterPro"/>
</dbReference>
<accession>A0AAJ2DBZ0</accession>
<keyword evidence="10 11" id="KW-0998">Cell outer membrane</keyword>
<dbReference type="InterPro" id="IPR025949">
    <property type="entry name" value="PapC-like_C"/>
</dbReference>
<evidence type="ECO:0000256" key="9">
    <source>
        <dbReference type="ARBA" id="ARBA00023157"/>
    </source>
</evidence>
<evidence type="ECO:0000256" key="2">
    <source>
        <dbReference type="ARBA" id="ARBA00008064"/>
    </source>
</evidence>
<dbReference type="Gene3D" id="2.60.40.3110">
    <property type="match status" value="1"/>
</dbReference>
<evidence type="ECO:0000313" key="16">
    <source>
        <dbReference type="Proteomes" id="UP001224622"/>
    </source>
</evidence>
<dbReference type="RefSeq" id="WP_309047253.1">
    <property type="nucleotide sequence ID" value="NZ_JAVIGA010000008.1"/>
</dbReference>
<dbReference type="InterPro" id="IPR042186">
    <property type="entry name" value="FimD_plug_dom"/>
</dbReference>
<dbReference type="Pfam" id="PF13954">
    <property type="entry name" value="PapC_N"/>
    <property type="match status" value="1"/>
</dbReference>
<dbReference type="Pfam" id="PF13953">
    <property type="entry name" value="PapC_C"/>
    <property type="match status" value="1"/>
</dbReference>
<keyword evidence="8 11" id="KW-0472">Membrane</keyword>
<dbReference type="Pfam" id="PF00577">
    <property type="entry name" value="Usher"/>
    <property type="match status" value="1"/>
</dbReference>
<comment type="subcellular location">
    <subcellularLocation>
        <location evidence="1 11">Cell outer membrane</location>
        <topology evidence="1 11">Multi-pass membrane protein</topology>
    </subcellularLocation>
</comment>
<dbReference type="InterPro" id="IPR000015">
    <property type="entry name" value="Fimb_usher"/>
</dbReference>
<keyword evidence="3 11" id="KW-0813">Transport</keyword>
<dbReference type="InterPro" id="IPR037224">
    <property type="entry name" value="PapC_N_sf"/>
</dbReference>
<gene>
    <name evidence="15" type="ORF">RDT67_09840</name>
</gene>
<dbReference type="FunFam" id="2.60.40.3110:FF:000001">
    <property type="entry name" value="Putative fimbrial outer membrane usher"/>
    <property type="match status" value="1"/>
</dbReference>
<keyword evidence="7 12" id="KW-0732">Signal</keyword>
<dbReference type="InterPro" id="IPR043142">
    <property type="entry name" value="PapC-like_C_sf"/>
</dbReference>
<dbReference type="InterPro" id="IPR018030">
    <property type="entry name" value="Fimbrial_membr_usher_CS"/>
</dbReference>
<evidence type="ECO:0000313" key="15">
    <source>
        <dbReference type="EMBL" id="MDQ9126730.1"/>
    </source>
</evidence>
<comment type="caution">
    <text evidence="15">The sequence shown here is derived from an EMBL/GenBank/DDBJ whole genome shotgun (WGS) entry which is preliminary data.</text>
</comment>
<dbReference type="AlphaFoldDB" id="A0AAJ2DBZ0"/>
<dbReference type="Gene3D" id="2.60.40.2070">
    <property type="match status" value="1"/>
</dbReference>
<evidence type="ECO:0000256" key="4">
    <source>
        <dbReference type="ARBA" id="ARBA00022452"/>
    </source>
</evidence>
<name>A0AAJ2DBZ0_SERFO</name>
<keyword evidence="5 11" id="KW-1029">Fimbrium biogenesis</keyword>
<dbReference type="Proteomes" id="UP001224622">
    <property type="component" value="Unassembled WGS sequence"/>
</dbReference>
<dbReference type="FunFam" id="2.60.40.2610:FF:000001">
    <property type="entry name" value="Outer membrane fimbrial usher protein"/>
    <property type="match status" value="1"/>
</dbReference>
<dbReference type="Gene3D" id="3.10.20.410">
    <property type="match status" value="1"/>
</dbReference>
<dbReference type="Gene3D" id="2.60.40.2610">
    <property type="entry name" value="Outer membrane usher protein FimD, plug domain"/>
    <property type="match status" value="1"/>
</dbReference>